<evidence type="ECO:0000313" key="4">
    <source>
        <dbReference type="EMBL" id="QTR02695.1"/>
    </source>
</evidence>
<protein>
    <submittedName>
        <fullName evidence="4">Helix-turn-helix transcriptional regulator</fullName>
    </submittedName>
    <submittedName>
        <fullName evidence="3">Transcriptional regulator with XRE-family HTH domain</fullName>
    </submittedName>
</protein>
<dbReference type="Proteomes" id="UP000671828">
    <property type="component" value="Chromosome"/>
</dbReference>
<dbReference type="GO" id="GO:0003677">
    <property type="term" value="F:DNA binding"/>
    <property type="evidence" value="ECO:0007669"/>
    <property type="project" value="UniProtKB-KW"/>
</dbReference>
<dbReference type="Pfam" id="PF01381">
    <property type="entry name" value="HTH_3"/>
    <property type="match status" value="1"/>
</dbReference>
<dbReference type="InterPro" id="IPR050807">
    <property type="entry name" value="TransReg_Diox_bact_type"/>
</dbReference>
<dbReference type="PROSITE" id="PS50943">
    <property type="entry name" value="HTH_CROC1"/>
    <property type="match status" value="1"/>
</dbReference>
<evidence type="ECO:0000256" key="1">
    <source>
        <dbReference type="ARBA" id="ARBA00023125"/>
    </source>
</evidence>
<proteinExistence type="predicted"/>
<dbReference type="RefSeq" id="WP_204844918.1">
    <property type="nucleotide sequence ID" value="NZ_JAFBCL010000001.1"/>
</dbReference>
<dbReference type="SUPFAM" id="SSF47413">
    <property type="entry name" value="lambda repressor-like DNA-binding domains"/>
    <property type="match status" value="1"/>
</dbReference>
<dbReference type="CDD" id="cd00093">
    <property type="entry name" value="HTH_XRE"/>
    <property type="match status" value="1"/>
</dbReference>
<dbReference type="InterPro" id="IPR010982">
    <property type="entry name" value="Lambda_DNA-bd_dom_sf"/>
</dbReference>
<dbReference type="InterPro" id="IPR001387">
    <property type="entry name" value="Cro/C1-type_HTH"/>
</dbReference>
<dbReference type="SMART" id="SM00530">
    <property type="entry name" value="HTH_XRE"/>
    <property type="match status" value="1"/>
</dbReference>
<feature type="domain" description="HTH cro/C1-type" evidence="2">
    <location>
        <begin position="21"/>
        <end position="76"/>
    </location>
</feature>
<dbReference type="PANTHER" id="PTHR46797">
    <property type="entry name" value="HTH-TYPE TRANSCRIPTIONAL REGULATOR"/>
    <property type="match status" value="1"/>
</dbReference>
<dbReference type="Gene3D" id="1.10.260.40">
    <property type="entry name" value="lambda repressor-like DNA-binding domains"/>
    <property type="match status" value="1"/>
</dbReference>
<accession>A0A8T8HVT6</accession>
<dbReference type="EMBL" id="JAFBCL010000001">
    <property type="protein sequence ID" value="MBM7814372.1"/>
    <property type="molecule type" value="Genomic_DNA"/>
</dbReference>
<dbReference type="GO" id="GO:0005829">
    <property type="term" value="C:cytosol"/>
    <property type="evidence" value="ECO:0007669"/>
    <property type="project" value="TreeGrafter"/>
</dbReference>
<dbReference type="EMBL" id="CP072788">
    <property type="protein sequence ID" value="QTR02695.1"/>
    <property type="molecule type" value="Genomic_DNA"/>
</dbReference>
<keyword evidence="1" id="KW-0238">DNA-binding</keyword>
<evidence type="ECO:0000313" key="3">
    <source>
        <dbReference type="EMBL" id="MBM7814372.1"/>
    </source>
</evidence>
<name>A0A8T8HVT6_9PSEU</name>
<evidence type="ECO:0000313" key="5">
    <source>
        <dbReference type="Proteomes" id="UP000671828"/>
    </source>
</evidence>
<dbReference type="Proteomes" id="UP001195724">
    <property type="component" value="Unassembled WGS sequence"/>
</dbReference>
<dbReference type="PANTHER" id="PTHR46797:SF20">
    <property type="entry name" value="BLR4304 PROTEIN"/>
    <property type="match status" value="1"/>
</dbReference>
<reference evidence="3 6" key="1">
    <citation type="submission" date="2021-01" db="EMBL/GenBank/DDBJ databases">
        <title>Sequencing the genomes of 1000 actinobacteria strains.</title>
        <authorList>
            <person name="Klenk H.-P."/>
        </authorList>
    </citation>
    <scope>NUCLEOTIDE SEQUENCE [LARGE SCALE GENOMIC DNA]</scope>
    <source>
        <strain evidence="3 6">DSM 44581</strain>
    </source>
</reference>
<evidence type="ECO:0000313" key="6">
    <source>
        <dbReference type="Proteomes" id="UP001195724"/>
    </source>
</evidence>
<dbReference type="GO" id="GO:0003700">
    <property type="term" value="F:DNA-binding transcription factor activity"/>
    <property type="evidence" value="ECO:0007669"/>
    <property type="project" value="TreeGrafter"/>
</dbReference>
<dbReference type="AlphaFoldDB" id="A0A8T8HVT6"/>
<gene>
    <name evidence="4" type="ORF">J7S33_27150</name>
    <name evidence="3" type="ORF">JOE68_005237</name>
</gene>
<organism evidence="4 5">
    <name type="scientific">Saccharothrix algeriensis</name>
    <dbReference type="NCBI Taxonomy" id="173560"/>
    <lineage>
        <taxon>Bacteria</taxon>
        <taxon>Bacillati</taxon>
        <taxon>Actinomycetota</taxon>
        <taxon>Actinomycetes</taxon>
        <taxon>Pseudonocardiales</taxon>
        <taxon>Pseudonocardiaceae</taxon>
        <taxon>Saccharothrix</taxon>
    </lineage>
</organism>
<sequence>MPASPVHPRLADYRARFGHRLAALRLERDLTQEQLAEASGFDRKTINRIENGRHSPSLDRVFVLADALQVEPFELFRPTDDQV</sequence>
<reference evidence="4" key="2">
    <citation type="submission" date="2021-04" db="EMBL/GenBank/DDBJ databases">
        <title>Saccharothrix algeriensis WGS.</title>
        <authorList>
            <person name="Stuskova K."/>
            <person name="Hakalova E."/>
            <person name="Tebbal A.B."/>
            <person name="Eichmeier A."/>
        </authorList>
    </citation>
    <scope>NUCLEOTIDE SEQUENCE</scope>
    <source>
        <strain evidence="4">NRRL B-24137</strain>
    </source>
</reference>
<evidence type="ECO:0000259" key="2">
    <source>
        <dbReference type="PROSITE" id="PS50943"/>
    </source>
</evidence>
<keyword evidence="6" id="KW-1185">Reference proteome</keyword>